<proteinExistence type="predicted"/>
<dbReference type="AlphaFoldDB" id="A0A9X6YFV9"/>
<dbReference type="EMBL" id="NVMD01000017">
    <property type="protein sequence ID" value="PED13273.1"/>
    <property type="molecule type" value="Genomic_DNA"/>
</dbReference>
<evidence type="ECO:0000259" key="1">
    <source>
        <dbReference type="Pfam" id="PF02719"/>
    </source>
</evidence>
<accession>A0A9X6YFV9</accession>
<organism evidence="2 3">
    <name type="scientific">Bacillus thuringiensis</name>
    <dbReference type="NCBI Taxonomy" id="1428"/>
    <lineage>
        <taxon>Bacteria</taxon>
        <taxon>Bacillati</taxon>
        <taxon>Bacillota</taxon>
        <taxon>Bacilli</taxon>
        <taxon>Bacillales</taxon>
        <taxon>Bacillaceae</taxon>
        <taxon>Bacillus</taxon>
        <taxon>Bacillus cereus group</taxon>
    </lineage>
</organism>
<reference evidence="2 3" key="1">
    <citation type="submission" date="2017-09" db="EMBL/GenBank/DDBJ databases">
        <title>Large-scale bioinformatics analysis of Bacillus genomes uncovers conserved roles of natural products in bacterial physiology.</title>
        <authorList>
            <consortium name="Agbiome Team Llc"/>
            <person name="Bleich R.M."/>
            <person name="Grubbs K.J."/>
            <person name="Santa Maria K.C."/>
            <person name="Allen S.E."/>
            <person name="Farag S."/>
            <person name="Shank E.A."/>
            <person name="Bowers A."/>
        </authorList>
    </citation>
    <scope>NUCLEOTIDE SEQUENCE [LARGE SCALE GENOMIC DNA]</scope>
    <source>
        <strain evidence="2 3">AFS094940</strain>
    </source>
</reference>
<comment type="caution">
    <text evidence="2">The sequence shown here is derived from an EMBL/GenBank/DDBJ whole genome shotgun (WGS) entry which is preliminary data.</text>
</comment>
<name>A0A9X6YFV9_BACTU</name>
<dbReference type="Pfam" id="PF02719">
    <property type="entry name" value="Polysacc_synt_2"/>
    <property type="match status" value="1"/>
</dbReference>
<evidence type="ECO:0000313" key="3">
    <source>
        <dbReference type="Proteomes" id="UP000220127"/>
    </source>
</evidence>
<feature type="domain" description="Polysaccharide biosynthesis protein CapD-like" evidence="1">
    <location>
        <begin position="2"/>
        <end position="75"/>
    </location>
</feature>
<gene>
    <name evidence="2" type="ORF">CON01_16970</name>
</gene>
<dbReference type="RefSeq" id="WP_170952285.1">
    <property type="nucleotide sequence ID" value="NZ_NUFJ01000187.1"/>
</dbReference>
<protein>
    <recommendedName>
        <fullName evidence="1">Polysaccharide biosynthesis protein CapD-like domain-containing protein</fullName>
    </recommendedName>
</protein>
<dbReference type="InterPro" id="IPR051203">
    <property type="entry name" value="Polysaccharide_Synthase-Rel"/>
</dbReference>
<dbReference type="PANTHER" id="PTHR43318">
    <property type="entry name" value="UDP-N-ACETYLGLUCOSAMINE 4,6-DEHYDRATASE"/>
    <property type="match status" value="1"/>
</dbReference>
<dbReference type="Gene3D" id="3.40.50.720">
    <property type="entry name" value="NAD(P)-binding Rossmann-like Domain"/>
    <property type="match status" value="1"/>
</dbReference>
<dbReference type="PANTHER" id="PTHR43318:SF2">
    <property type="entry name" value="UDP-N-ACETYLGLUCOSAMINE 4,6-DEHYDRATASE (INVERTING)"/>
    <property type="match status" value="1"/>
</dbReference>
<evidence type="ECO:0000313" key="2">
    <source>
        <dbReference type="EMBL" id="PED13273.1"/>
    </source>
</evidence>
<sequence length="125" mass="14282">KIAKGGETFILKMPVISLKDLSEVMIEEVTKLYGLQRENIKIEEIGLKPGEKMYEELMTHDESLLAFELPDMYIIPSPLKKGTQYENAKRAKAGFYRSDHQNTISKEELRNLILNQQLLAGGEKL</sequence>
<feature type="non-terminal residue" evidence="2">
    <location>
        <position position="1"/>
    </location>
</feature>
<dbReference type="InterPro" id="IPR003869">
    <property type="entry name" value="Polysac_CapD-like"/>
</dbReference>
<dbReference type="Proteomes" id="UP000220127">
    <property type="component" value="Unassembled WGS sequence"/>
</dbReference>